<dbReference type="InterPro" id="IPR001507">
    <property type="entry name" value="ZP_dom"/>
</dbReference>
<dbReference type="Pfam" id="PF00100">
    <property type="entry name" value="Zona_pellucida"/>
    <property type="match status" value="1"/>
</dbReference>
<dbReference type="GO" id="GO:0007339">
    <property type="term" value="P:binding of sperm to zona pellucida"/>
    <property type="evidence" value="ECO:0007669"/>
    <property type="project" value="UniProtKB-UniRule"/>
</dbReference>
<dbReference type="GO" id="GO:0005886">
    <property type="term" value="C:plasma membrane"/>
    <property type="evidence" value="ECO:0007669"/>
    <property type="project" value="UniProtKB-SubCell"/>
</dbReference>
<keyword evidence="2" id="KW-1003">Cell membrane</keyword>
<dbReference type="FunFam" id="2.60.40.4100:FF:000002">
    <property type="entry name" value="Zona pellucida sperm-binding protein 3"/>
    <property type="match status" value="1"/>
</dbReference>
<name>A0A8C4X9N3_ERPCA</name>
<comment type="subcellular location">
    <subcellularLocation>
        <location evidence="2">Zona pellucida</location>
    </subcellularLocation>
    <subcellularLocation>
        <location evidence="2">Cell membrane</location>
        <topology evidence="2">Single-pass type I membrane protein</topology>
    </subcellularLocation>
</comment>
<comment type="function">
    <text evidence="2">Component of the zona pellucida, an extracellular matrix surrounding oocytes which mediates sperm binding, induction of the acrosome reaction and prevents post-fertilization polyspermy. The zona pellucida is composed of 3 to 4 glycoproteins, ZP1, ZP2, ZP3, and ZP4. ZP3 is essential for sperm binding and zona matrix formation.</text>
</comment>
<reference evidence="5" key="3">
    <citation type="submission" date="2025-09" db="UniProtKB">
        <authorList>
            <consortium name="Ensembl"/>
        </authorList>
    </citation>
    <scope>IDENTIFICATION</scope>
</reference>
<sequence>MLNDLWRFHLQNSLPQHLLLHCNKETGIQFPGDSCLAFECSPHVCVNFLWALQFPPQSKDLEVRWIGKTKLALVHLDYNPSPLPGIPIIRTNPAVVQIECHYPRQHNVSSNALNPTWVPYTSTMSAQDILGFSLIIMNSDWIGPSSSNTFYLGDLISLQASVDSTNHVPLRLFVDNCVASSASNANLILYLFCRCLTDSKVTNSNSQFITPRVAPSTLQFVLDAFRFYGVATSSIFITCRLKVTLASQNIDSLNKACSYVTGQSQWTSVDGSDPVCSCCDTSCTTGLRRRQWNIGKSRQKRSGRCLVRMTLEVGPLHLNRKSPPAVSDHLSVTEESPSGKDLA</sequence>
<evidence type="ECO:0000256" key="2">
    <source>
        <dbReference type="RuleBase" id="RU367066"/>
    </source>
</evidence>
<comment type="PTM">
    <text evidence="2">Proteolytically cleaved before the transmembrane segment to yield the secreted ectodomain incorporated in the zona pellucida.</text>
</comment>
<keyword evidence="2" id="KW-0732">Signal</keyword>
<protein>
    <recommendedName>
        <fullName evidence="2">Zona pellucida sperm-binding protein 3</fullName>
    </recommendedName>
</protein>
<feature type="region of interest" description="Disordered" evidence="3">
    <location>
        <begin position="318"/>
        <end position="343"/>
    </location>
</feature>
<dbReference type="Proteomes" id="UP000694620">
    <property type="component" value="Chromosome 3"/>
</dbReference>
<feature type="domain" description="ZP" evidence="4">
    <location>
        <begin position="1"/>
        <end position="264"/>
    </location>
</feature>
<keyword evidence="2" id="KW-0165">Cleavage on pair of basic residues</keyword>
<dbReference type="InterPro" id="IPR055355">
    <property type="entry name" value="ZP-C"/>
</dbReference>
<dbReference type="PANTHER" id="PTHR11576">
    <property type="entry name" value="ZONA PELLUCIDA SPERM-BINDING PROTEIN 3"/>
    <property type="match status" value="1"/>
</dbReference>
<dbReference type="SMART" id="SM00241">
    <property type="entry name" value="ZP"/>
    <property type="match status" value="1"/>
</dbReference>
<dbReference type="Ensembl" id="ENSECRT00000016089.1">
    <property type="protein sequence ID" value="ENSECRP00000015809.1"/>
    <property type="gene ID" value="ENSECRG00000010546.1"/>
</dbReference>
<dbReference type="GO" id="GO:0035805">
    <property type="term" value="C:egg coat"/>
    <property type="evidence" value="ECO:0007669"/>
    <property type="project" value="UniProtKB-SubCell"/>
</dbReference>
<evidence type="ECO:0000259" key="4">
    <source>
        <dbReference type="PROSITE" id="PS51034"/>
    </source>
</evidence>
<dbReference type="AlphaFoldDB" id="A0A8C4X9N3"/>
<keyword evidence="6" id="KW-1185">Reference proteome</keyword>
<comment type="similarity">
    <text evidence="2">Belongs to the ZP domain family. ZPC subfamily.</text>
</comment>
<evidence type="ECO:0000313" key="6">
    <source>
        <dbReference type="Proteomes" id="UP000694620"/>
    </source>
</evidence>
<dbReference type="Gene3D" id="2.60.40.3210">
    <property type="entry name" value="Zona pellucida, ZP-N domain"/>
    <property type="match status" value="1"/>
</dbReference>
<evidence type="ECO:0000313" key="5">
    <source>
        <dbReference type="Ensembl" id="ENSECRP00000015809.1"/>
    </source>
</evidence>
<keyword evidence="2" id="KW-0472">Membrane</keyword>
<proteinExistence type="inferred from homology"/>
<comment type="domain">
    <text evidence="2">The ZP domain is involved in the polymerization of the ZP proteins to form the zona pellucida.</text>
</comment>
<dbReference type="GO" id="GO:0035804">
    <property type="term" value="F:structural constituent of egg coat"/>
    <property type="evidence" value="ECO:0007669"/>
    <property type="project" value="UniProtKB-UniRule"/>
</dbReference>
<reference evidence="5" key="1">
    <citation type="submission" date="2021-06" db="EMBL/GenBank/DDBJ databases">
        <authorList>
            <consortium name="Wellcome Sanger Institute Data Sharing"/>
        </authorList>
    </citation>
    <scope>NUCLEOTIDE SEQUENCE [LARGE SCALE GENOMIC DNA]</scope>
</reference>
<evidence type="ECO:0000256" key="1">
    <source>
        <dbReference type="ARBA" id="ARBA00023157"/>
    </source>
</evidence>
<dbReference type="GO" id="GO:0032190">
    <property type="term" value="F:acrosin binding"/>
    <property type="evidence" value="ECO:0007669"/>
    <property type="project" value="TreeGrafter"/>
</dbReference>
<dbReference type="GO" id="GO:2000344">
    <property type="term" value="P:positive regulation of acrosome reaction"/>
    <property type="evidence" value="ECO:0007669"/>
    <property type="project" value="UniProtKB-UniRule"/>
</dbReference>
<accession>A0A8C4X9N3</accession>
<reference evidence="5" key="2">
    <citation type="submission" date="2025-08" db="UniProtKB">
        <authorList>
            <consortium name="Ensembl"/>
        </authorList>
    </citation>
    <scope>IDENTIFICATION</scope>
</reference>
<dbReference type="PANTHER" id="PTHR11576:SF2">
    <property type="entry name" value="ZONA PELLUCIDA SPERM-BINDING PROTEIN 3"/>
    <property type="match status" value="1"/>
</dbReference>
<keyword evidence="2" id="KW-0964">Secreted</keyword>
<organism evidence="5 6">
    <name type="scientific">Erpetoichthys calabaricus</name>
    <name type="common">Rope fish</name>
    <name type="synonym">Calamoichthys calabaricus</name>
    <dbReference type="NCBI Taxonomy" id="27687"/>
    <lineage>
        <taxon>Eukaryota</taxon>
        <taxon>Metazoa</taxon>
        <taxon>Chordata</taxon>
        <taxon>Craniata</taxon>
        <taxon>Vertebrata</taxon>
        <taxon>Euteleostomi</taxon>
        <taxon>Actinopterygii</taxon>
        <taxon>Polypteriformes</taxon>
        <taxon>Polypteridae</taxon>
        <taxon>Erpetoichthys</taxon>
    </lineage>
</organism>
<dbReference type="GeneTree" id="ENSGT01030000234567"/>
<keyword evidence="1 2" id="KW-1015">Disulfide bond</keyword>
<dbReference type="PROSITE" id="PS51034">
    <property type="entry name" value="ZP_2"/>
    <property type="match status" value="1"/>
</dbReference>
<dbReference type="InterPro" id="IPR042235">
    <property type="entry name" value="ZP-C_dom"/>
</dbReference>
<evidence type="ECO:0000256" key="3">
    <source>
        <dbReference type="SAM" id="MobiDB-lite"/>
    </source>
</evidence>
<keyword evidence="2" id="KW-0272">Extracellular matrix</keyword>
<dbReference type="GO" id="GO:0035803">
    <property type="term" value="P:egg coat formation"/>
    <property type="evidence" value="ECO:0007669"/>
    <property type="project" value="UniProtKB-UniRule"/>
</dbReference>
<dbReference type="Gene3D" id="2.60.40.4100">
    <property type="entry name" value="Zona pellucida, ZP-C domain"/>
    <property type="match status" value="1"/>
</dbReference>